<dbReference type="CDD" id="cd11528">
    <property type="entry name" value="NTP-PPase_MazG_Nterm"/>
    <property type="match status" value="1"/>
</dbReference>
<dbReference type="GO" id="GO:0046076">
    <property type="term" value="P:dTTP catabolic process"/>
    <property type="evidence" value="ECO:0007669"/>
    <property type="project" value="TreeGrafter"/>
</dbReference>
<dbReference type="PANTHER" id="PTHR30522">
    <property type="entry name" value="NUCLEOSIDE TRIPHOSPHATE PYROPHOSPHOHYDROLASE"/>
    <property type="match status" value="1"/>
</dbReference>
<dbReference type="FunFam" id="1.10.287.1080:FF:000003">
    <property type="entry name" value="Nucleoside triphosphate pyrophosphohydrolase"/>
    <property type="match status" value="1"/>
</dbReference>
<accession>A0A3B1BK18</accession>
<dbReference type="EC" id="3.6.1.8" evidence="3"/>
<dbReference type="Pfam" id="PF03819">
    <property type="entry name" value="MazG"/>
    <property type="match status" value="2"/>
</dbReference>
<dbReference type="EMBL" id="UOFZ01000043">
    <property type="protein sequence ID" value="VAX12483.1"/>
    <property type="molecule type" value="Genomic_DNA"/>
</dbReference>
<dbReference type="GO" id="GO:0046061">
    <property type="term" value="P:dATP catabolic process"/>
    <property type="evidence" value="ECO:0007669"/>
    <property type="project" value="TreeGrafter"/>
</dbReference>
<evidence type="ECO:0000313" key="3">
    <source>
        <dbReference type="EMBL" id="VAX12483.1"/>
    </source>
</evidence>
<dbReference type="InterPro" id="IPR048011">
    <property type="entry name" value="NTP-PPase_MazG-like_C"/>
</dbReference>
<protein>
    <submittedName>
        <fullName evidence="3">Nucleoside triphosphate pyrophosphohydrolase MazG</fullName>
        <ecNumber evidence="3">3.6.1.8</ecNumber>
    </submittedName>
</protein>
<dbReference type="InterPro" id="IPR011551">
    <property type="entry name" value="NTP_PyrPHydrolase_MazG"/>
</dbReference>
<dbReference type="GO" id="GO:0046047">
    <property type="term" value="P:TTP catabolic process"/>
    <property type="evidence" value="ECO:0007669"/>
    <property type="project" value="TreeGrafter"/>
</dbReference>
<dbReference type="NCBIfam" id="NF007113">
    <property type="entry name" value="PRK09562.1"/>
    <property type="match status" value="1"/>
</dbReference>
<dbReference type="GO" id="GO:0006203">
    <property type="term" value="P:dGTP catabolic process"/>
    <property type="evidence" value="ECO:0007669"/>
    <property type="project" value="TreeGrafter"/>
</dbReference>
<dbReference type="NCBIfam" id="TIGR00444">
    <property type="entry name" value="mazG"/>
    <property type="match status" value="1"/>
</dbReference>
<evidence type="ECO:0000259" key="2">
    <source>
        <dbReference type="Pfam" id="PF03819"/>
    </source>
</evidence>
<dbReference type="PANTHER" id="PTHR30522:SF0">
    <property type="entry name" value="NUCLEOSIDE TRIPHOSPHATE PYROPHOSPHOHYDROLASE"/>
    <property type="match status" value="1"/>
</dbReference>
<keyword evidence="3" id="KW-0378">Hydrolase</keyword>
<proteinExistence type="predicted"/>
<dbReference type="CDD" id="cd11529">
    <property type="entry name" value="NTP-PPase_MazG_Cterm"/>
    <property type="match status" value="1"/>
</dbReference>
<dbReference type="Gene3D" id="1.10.287.1080">
    <property type="entry name" value="MazG-like"/>
    <property type="match status" value="2"/>
</dbReference>
<dbReference type="SUPFAM" id="SSF101386">
    <property type="entry name" value="all-alpha NTP pyrophosphatases"/>
    <property type="match status" value="2"/>
</dbReference>
<dbReference type="InterPro" id="IPR004518">
    <property type="entry name" value="MazG-like_dom"/>
</dbReference>
<dbReference type="GO" id="GO:0046052">
    <property type="term" value="P:UTP catabolic process"/>
    <property type="evidence" value="ECO:0007669"/>
    <property type="project" value="TreeGrafter"/>
</dbReference>
<sequence length="285" mass="32203">MSSPIDELLDIMQRLRDPESGCPWDQQQTFQSLIPHTLEEAYEVAEAIENGAVDELADELGDLLFQVVFYARIAEEEGLFDFARICRNISEKLVRRHPHVFADEKIASVAEQSEAWERLKARERAQKSTTEENRILDGVSHALPALTRALKLQKRAARVGFDWPDIQGVLAKVEEEIREVEAELAEPVVADRMQHEIGDLLFAVVNLARHTGMDPETALRQANRRFESRFAHVEDVLKGPDGFAQAGLDEMETAWQGAKDKEKCKEKDNAHVHRNVASLTGRGDN</sequence>
<feature type="region of interest" description="Disordered" evidence="1">
    <location>
        <begin position="261"/>
        <end position="285"/>
    </location>
</feature>
<dbReference type="FunFam" id="1.10.287.1080:FF:000001">
    <property type="entry name" value="Nucleoside triphosphate pyrophosphohydrolase"/>
    <property type="match status" value="1"/>
</dbReference>
<feature type="domain" description="NTP pyrophosphohydrolase MazG-like" evidence="2">
    <location>
        <begin position="28"/>
        <end position="101"/>
    </location>
</feature>
<feature type="domain" description="NTP pyrophosphohydrolase MazG-like" evidence="2">
    <location>
        <begin position="169"/>
        <end position="233"/>
    </location>
</feature>
<evidence type="ECO:0000256" key="1">
    <source>
        <dbReference type="SAM" id="MobiDB-lite"/>
    </source>
</evidence>
<gene>
    <name evidence="3" type="ORF">MNBD_GAMMA24-1843</name>
</gene>
<organism evidence="3">
    <name type="scientific">hydrothermal vent metagenome</name>
    <dbReference type="NCBI Taxonomy" id="652676"/>
    <lineage>
        <taxon>unclassified sequences</taxon>
        <taxon>metagenomes</taxon>
        <taxon>ecological metagenomes</taxon>
    </lineage>
</organism>
<name>A0A3B1BK18_9ZZZZ</name>
<dbReference type="AlphaFoldDB" id="A0A3B1BK18"/>
<reference evidence="3" key="1">
    <citation type="submission" date="2018-06" db="EMBL/GenBank/DDBJ databases">
        <authorList>
            <person name="Zhirakovskaya E."/>
        </authorList>
    </citation>
    <scope>NUCLEOTIDE SEQUENCE</scope>
</reference>
<feature type="compositionally biased region" description="Basic and acidic residues" evidence="1">
    <location>
        <begin position="261"/>
        <end position="271"/>
    </location>
</feature>
<dbReference type="GO" id="GO:0006950">
    <property type="term" value="P:response to stress"/>
    <property type="evidence" value="ECO:0007669"/>
    <property type="project" value="UniProtKB-ARBA"/>
</dbReference>
<dbReference type="GO" id="GO:0046081">
    <property type="term" value="P:dUTP catabolic process"/>
    <property type="evidence" value="ECO:0007669"/>
    <property type="project" value="TreeGrafter"/>
</dbReference>
<dbReference type="GO" id="GO:0047693">
    <property type="term" value="F:ATP diphosphatase activity"/>
    <property type="evidence" value="ECO:0007669"/>
    <property type="project" value="UniProtKB-EC"/>
</dbReference>
<dbReference type="InterPro" id="IPR048015">
    <property type="entry name" value="NTP-PPase_MazG-like_N"/>
</dbReference>